<name>A0ABM1SKC4_LIMPO</name>
<organism evidence="6 7">
    <name type="scientific">Limulus polyphemus</name>
    <name type="common">Atlantic horseshoe crab</name>
    <dbReference type="NCBI Taxonomy" id="6850"/>
    <lineage>
        <taxon>Eukaryota</taxon>
        <taxon>Metazoa</taxon>
        <taxon>Ecdysozoa</taxon>
        <taxon>Arthropoda</taxon>
        <taxon>Chelicerata</taxon>
        <taxon>Merostomata</taxon>
        <taxon>Xiphosura</taxon>
        <taxon>Limulidae</taxon>
        <taxon>Limulus</taxon>
    </lineage>
</organism>
<evidence type="ECO:0000313" key="6">
    <source>
        <dbReference type="Proteomes" id="UP000694941"/>
    </source>
</evidence>
<accession>A0ABM1SKC4</accession>
<evidence type="ECO:0000256" key="2">
    <source>
        <dbReference type="ARBA" id="ARBA00022729"/>
    </source>
</evidence>
<keyword evidence="6" id="KW-1185">Reference proteome</keyword>
<feature type="chain" id="PRO_5045586624" evidence="5">
    <location>
        <begin position="26"/>
        <end position="337"/>
    </location>
</feature>
<dbReference type="InterPro" id="IPR050467">
    <property type="entry name" value="LRFN"/>
</dbReference>
<dbReference type="RefSeq" id="XP_022244080.1">
    <property type="nucleotide sequence ID" value="XM_022388372.1"/>
</dbReference>
<evidence type="ECO:0000256" key="3">
    <source>
        <dbReference type="ARBA" id="ARBA00022737"/>
    </source>
</evidence>
<evidence type="ECO:0000256" key="5">
    <source>
        <dbReference type="SAM" id="SignalP"/>
    </source>
</evidence>
<dbReference type="InterPro" id="IPR001611">
    <property type="entry name" value="Leu-rich_rpt"/>
</dbReference>
<dbReference type="Pfam" id="PF13855">
    <property type="entry name" value="LRR_8"/>
    <property type="match status" value="1"/>
</dbReference>
<dbReference type="Gene3D" id="3.80.10.10">
    <property type="entry name" value="Ribonuclease Inhibitor"/>
    <property type="match status" value="2"/>
</dbReference>
<dbReference type="SMART" id="SM00369">
    <property type="entry name" value="LRR_TYP"/>
    <property type="match status" value="5"/>
</dbReference>
<dbReference type="SUPFAM" id="SSF52058">
    <property type="entry name" value="L domain-like"/>
    <property type="match status" value="1"/>
</dbReference>
<protein>
    <submittedName>
        <fullName evidence="7">Toll-like receptor 6</fullName>
    </submittedName>
</protein>
<dbReference type="InterPro" id="IPR003591">
    <property type="entry name" value="Leu-rich_rpt_typical-subtyp"/>
</dbReference>
<gene>
    <name evidence="7" type="primary">LOC106461418</name>
</gene>
<keyword evidence="4" id="KW-0325">Glycoprotein</keyword>
<dbReference type="Proteomes" id="UP000694941">
    <property type="component" value="Unplaced"/>
</dbReference>
<dbReference type="PANTHER" id="PTHR45842">
    <property type="entry name" value="SYNAPTIC ADHESION-LIKE MOLECULE SALM"/>
    <property type="match status" value="1"/>
</dbReference>
<evidence type="ECO:0000256" key="4">
    <source>
        <dbReference type="ARBA" id="ARBA00023180"/>
    </source>
</evidence>
<sequence>MKGYSEVSAVLLGFLLYQAISFSDAIEEKTNTTLHNDFISFSNSCPPLEDIDPCSCNEYRNGLRISCAGISSYEDIAFLKYALKKYLVYEINIQKSTLKNIPKDLFEGIFFKYIYFQGILINPLSSEDSPFLQANSDSVENIIIHDSFPSGTGKLSFSHFTKLIVLNLNKNVLEKIDRNFAGDCRRLIYLSLSENNIKDLESYSFSELLDLHSLLLSHNKLSALYRDMLPSKGNSLEKLDLSYNELSHLENDVFSDMPALNILRLSANRITCLHESTWSPIWKQLFMLVIEDNEIRCDQHLKWIFNYEFPSTFSGSCKSPENLRGKSLRQLKVTDLL</sequence>
<keyword evidence="3" id="KW-0677">Repeat</keyword>
<dbReference type="GeneID" id="106461418"/>
<proteinExistence type="predicted"/>
<feature type="signal peptide" evidence="5">
    <location>
        <begin position="1"/>
        <end position="25"/>
    </location>
</feature>
<keyword evidence="1" id="KW-0433">Leucine-rich repeat</keyword>
<dbReference type="PROSITE" id="PS51450">
    <property type="entry name" value="LRR"/>
    <property type="match status" value="2"/>
</dbReference>
<dbReference type="PANTHER" id="PTHR45842:SF12">
    <property type="entry name" value="KEKKON 5, ISOFORM A"/>
    <property type="match status" value="1"/>
</dbReference>
<reference evidence="7" key="1">
    <citation type="submission" date="2025-08" db="UniProtKB">
        <authorList>
            <consortium name="RefSeq"/>
        </authorList>
    </citation>
    <scope>IDENTIFICATION</scope>
    <source>
        <tissue evidence="7">Muscle</tissue>
    </source>
</reference>
<evidence type="ECO:0000256" key="1">
    <source>
        <dbReference type="ARBA" id="ARBA00022614"/>
    </source>
</evidence>
<keyword evidence="2 5" id="KW-0732">Signal</keyword>
<dbReference type="InterPro" id="IPR032675">
    <property type="entry name" value="LRR_dom_sf"/>
</dbReference>
<evidence type="ECO:0000313" key="7">
    <source>
        <dbReference type="RefSeq" id="XP_022244080.1"/>
    </source>
</evidence>